<protein>
    <submittedName>
        <fullName evidence="1">Uncharacterized protein</fullName>
    </submittedName>
</protein>
<reference evidence="1 2" key="1">
    <citation type="submission" date="2022-11" db="EMBL/GenBank/DDBJ databases">
        <title>Deinococcus ZS9-10, Low Temperature and Draught-tolerating, UV-resistant Bacteria from Continental Antarctica.</title>
        <authorList>
            <person name="Cheng L."/>
        </authorList>
    </citation>
    <scope>NUCLEOTIDE SEQUENCE [LARGE SCALE GENOMIC DNA]</scope>
    <source>
        <strain evidence="1 2">ZS9-10</strain>
    </source>
</reference>
<proteinExistence type="predicted"/>
<accession>A0ABU4DV85</accession>
<dbReference type="Proteomes" id="UP001276150">
    <property type="component" value="Unassembled WGS sequence"/>
</dbReference>
<evidence type="ECO:0000313" key="1">
    <source>
        <dbReference type="EMBL" id="MDV6376358.1"/>
    </source>
</evidence>
<dbReference type="EMBL" id="JAPMIV010000059">
    <property type="protein sequence ID" value="MDV6376358.1"/>
    <property type="molecule type" value="Genomic_DNA"/>
</dbReference>
<name>A0ABU4DV85_9DEIO</name>
<comment type="caution">
    <text evidence="1">The sequence shown here is derived from an EMBL/GenBank/DDBJ whole genome shotgun (WGS) entry which is preliminary data.</text>
</comment>
<evidence type="ECO:0000313" key="2">
    <source>
        <dbReference type="Proteomes" id="UP001276150"/>
    </source>
</evidence>
<sequence length="238" mass="25115">MRKPELGRPADSRLTAEAIAADPRLTGVEPFDAGQDVDVVDEINAALGDFDARVDAVENSSGGTRQHAGLARLNDDGVIQQVWLSAETLQSTTAGDFNFTFAGPITLQPNTRYVLGLDAAGNQNTARETQMEVVGRYYTAGGIELLGWARTDTSAPGGTVGRVGSDWKHRIVLALSDASAVKNVTGPLDPLDTAVITNLAALPNSAAAIWDPGTSAPRLVRRRADGSVWYGPVFSDTP</sequence>
<keyword evidence="2" id="KW-1185">Reference proteome</keyword>
<gene>
    <name evidence="1" type="ORF">ORD21_17325</name>
</gene>
<organism evidence="1 2">
    <name type="scientific">Deinococcus arenicola</name>
    <dbReference type="NCBI Taxonomy" id="2994950"/>
    <lineage>
        <taxon>Bacteria</taxon>
        <taxon>Thermotogati</taxon>
        <taxon>Deinococcota</taxon>
        <taxon>Deinococci</taxon>
        <taxon>Deinococcales</taxon>
        <taxon>Deinococcaceae</taxon>
        <taxon>Deinococcus</taxon>
    </lineage>
</organism>
<dbReference type="RefSeq" id="WP_317641718.1">
    <property type="nucleotide sequence ID" value="NZ_JAPMIV010000059.1"/>
</dbReference>